<evidence type="ECO:0000313" key="1">
    <source>
        <dbReference type="EMBL" id="KKT69531.1"/>
    </source>
</evidence>
<reference evidence="1 2" key="1">
    <citation type="journal article" date="2015" name="Nature">
        <title>rRNA introns, odd ribosomes, and small enigmatic genomes across a large radiation of phyla.</title>
        <authorList>
            <person name="Brown C.T."/>
            <person name="Hug L.A."/>
            <person name="Thomas B.C."/>
            <person name="Sharon I."/>
            <person name="Castelle C.J."/>
            <person name="Singh A."/>
            <person name="Wilkins M.J."/>
            <person name="Williams K.H."/>
            <person name="Banfield J.F."/>
        </authorList>
    </citation>
    <scope>NUCLEOTIDE SEQUENCE [LARGE SCALE GENOMIC DNA]</scope>
</reference>
<sequence length="361" mass="41074">MPIKNFGGEGFQPGPGTEISVREPEVVIPEVVTKEGVAALKRFNQLLYGELGRLDVPKLREAFNETVDHEVVVDWQSEFVQARFRDEIKFLLGWRPKSDEPAIWIGFDKDAVPPGPDGQETMRIVHRSMMRTLAASIPRPQELDQIQILIDFIEARGVNLNGQDQGLVQVFDEALFNHKYIGELSHFIALAERLGVELSKNYLAYALEDEVTNGFNGIRGIDSESLKYAEEMLELAKAKGVELDLGKNEVFESALLRVVCLELTSWAFEIAQDVFDFCQKYEIKIDAQKYSSDSRDGINGVLRDLAHEARQNLNLESLQAIIDFCKKNNLHPDLPEEMLARWQTDIPKLKKARAERRQWGF</sequence>
<organism evidence="1 2">
    <name type="scientific">Candidatus Uhrbacteria bacterium GW2011_GWF2_44_350</name>
    <dbReference type="NCBI Taxonomy" id="1619000"/>
    <lineage>
        <taxon>Bacteria</taxon>
        <taxon>Candidatus Uhriibacteriota</taxon>
    </lineage>
</organism>
<dbReference type="AlphaFoldDB" id="A0A0G1JD22"/>
<accession>A0A0G1JD22</accession>
<comment type="caution">
    <text evidence="1">The sequence shown here is derived from an EMBL/GenBank/DDBJ whole genome shotgun (WGS) entry which is preliminary data.</text>
</comment>
<proteinExistence type="predicted"/>
<gene>
    <name evidence="1" type="ORF">UW63_C0055G0004</name>
</gene>
<evidence type="ECO:0000313" key="2">
    <source>
        <dbReference type="Proteomes" id="UP000034154"/>
    </source>
</evidence>
<protein>
    <submittedName>
        <fullName evidence="1">Uncharacterized protein</fullName>
    </submittedName>
</protein>
<name>A0A0G1JD22_9BACT</name>
<dbReference type="EMBL" id="LCJB01000055">
    <property type="protein sequence ID" value="KKT69531.1"/>
    <property type="molecule type" value="Genomic_DNA"/>
</dbReference>
<dbReference type="Proteomes" id="UP000034154">
    <property type="component" value="Unassembled WGS sequence"/>
</dbReference>